<feature type="binding site" evidence="10">
    <location>
        <position position="268"/>
    </location>
    <ligand>
        <name>ADP</name>
        <dbReference type="ChEBI" id="CHEBI:456216"/>
    </ligand>
</feature>
<evidence type="ECO:0000256" key="1">
    <source>
        <dbReference type="ARBA" id="ARBA00005190"/>
    </source>
</evidence>
<comment type="catalytic activity">
    <reaction evidence="8 10">
        <text>glycerol + ATP = sn-glycerol 3-phosphate + ADP + H(+)</text>
        <dbReference type="Rhea" id="RHEA:21644"/>
        <dbReference type="ChEBI" id="CHEBI:15378"/>
        <dbReference type="ChEBI" id="CHEBI:17754"/>
        <dbReference type="ChEBI" id="CHEBI:30616"/>
        <dbReference type="ChEBI" id="CHEBI:57597"/>
        <dbReference type="ChEBI" id="CHEBI:456216"/>
        <dbReference type="EC" id="2.7.1.30"/>
    </reaction>
</comment>
<dbReference type="CDD" id="cd07786">
    <property type="entry name" value="FGGY_EcGK_like"/>
    <property type="match status" value="1"/>
</dbReference>
<feature type="binding site" evidence="10">
    <location>
        <position position="82"/>
    </location>
    <ligand>
        <name>glycerol</name>
        <dbReference type="ChEBI" id="CHEBI:17754"/>
    </ligand>
</feature>
<dbReference type="HAMAP" id="MF_00186">
    <property type="entry name" value="Glycerol_kin"/>
    <property type="match status" value="1"/>
</dbReference>
<feature type="binding site" evidence="10">
    <location>
        <position position="311"/>
    </location>
    <ligand>
        <name>ATP</name>
        <dbReference type="ChEBI" id="CHEBI:30616"/>
    </ligand>
</feature>
<keyword evidence="3 10" id="KW-0808">Transferase</keyword>
<dbReference type="PANTHER" id="PTHR10196">
    <property type="entry name" value="SUGAR KINASE"/>
    <property type="match status" value="1"/>
</dbReference>
<evidence type="ECO:0000256" key="8">
    <source>
        <dbReference type="ARBA" id="ARBA00052101"/>
    </source>
</evidence>
<dbReference type="GO" id="GO:0004370">
    <property type="term" value="F:glycerol kinase activity"/>
    <property type="evidence" value="ECO:0007669"/>
    <property type="project" value="UniProtKB-UniRule"/>
</dbReference>
<dbReference type="InterPro" id="IPR018485">
    <property type="entry name" value="FGGY_C"/>
</dbReference>
<gene>
    <name evidence="10 12" type="primary">glpK</name>
    <name evidence="12" type="ORF">EFREU_v1c00220</name>
</gene>
<evidence type="ECO:0000256" key="3">
    <source>
        <dbReference type="ARBA" id="ARBA00022679"/>
    </source>
</evidence>
<proteinExistence type="inferred from homology"/>
<feature type="binding site" evidence="10">
    <location>
        <position position="246"/>
    </location>
    <ligand>
        <name>sn-glycerol 3-phosphate</name>
        <dbReference type="ChEBI" id="CHEBI:57597"/>
    </ligand>
</feature>
<feature type="binding site" evidence="10">
    <location>
        <position position="311"/>
    </location>
    <ligand>
        <name>ADP</name>
        <dbReference type="ChEBI" id="CHEBI:456216"/>
    </ligand>
</feature>
<feature type="binding site" evidence="10">
    <location>
        <position position="268"/>
    </location>
    <ligand>
        <name>ATP</name>
        <dbReference type="ChEBI" id="CHEBI:30616"/>
    </ligand>
</feature>
<dbReference type="SUPFAM" id="SSF53067">
    <property type="entry name" value="Actin-like ATPase domain"/>
    <property type="match status" value="2"/>
</dbReference>
<dbReference type="GO" id="GO:0005829">
    <property type="term" value="C:cytosol"/>
    <property type="evidence" value="ECO:0007669"/>
    <property type="project" value="TreeGrafter"/>
</dbReference>
<keyword evidence="5 10" id="KW-0418">Kinase</keyword>
<evidence type="ECO:0000256" key="6">
    <source>
        <dbReference type="ARBA" id="ARBA00022798"/>
    </source>
</evidence>
<feature type="binding site" evidence="10">
    <location>
        <position position="12"/>
    </location>
    <ligand>
        <name>ATP</name>
        <dbReference type="ChEBI" id="CHEBI:30616"/>
    </ligand>
</feature>
<dbReference type="KEGG" id="efr:EFREU_v1c00220"/>
<dbReference type="InterPro" id="IPR043129">
    <property type="entry name" value="ATPase_NBD"/>
</dbReference>
<evidence type="ECO:0000256" key="7">
    <source>
        <dbReference type="ARBA" id="ARBA00022840"/>
    </source>
</evidence>
<evidence type="ECO:0000256" key="2">
    <source>
        <dbReference type="ARBA" id="ARBA00009156"/>
    </source>
</evidence>
<keyword evidence="13" id="KW-1185">Reference proteome</keyword>
<feature type="binding site" evidence="10">
    <location>
        <position position="12"/>
    </location>
    <ligand>
        <name>ADP</name>
        <dbReference type="ChEBI" id="CHEBI:456216"/>
    </ligand>
</feature>
<protein>
    <recommendedName>
        <fullName evidence="10">Glycerol kinase</fullName>
        <ecNumber evidence="10">2.7.1.30</ecNumber>
    </recommendedName>
    <alternativeName>
        <fullName evidence="10">ATP:glycerol 3-phosphotransferase</fullName>
    </alternativeName>
    <alternativeName>
        <fullName evidence="10">Glycerokinase</fullName>
        <shortName evidence="10">GK</shortName>
    </alternativeName>
</protein>
<comment type="function">
    <text evidence="9 10">Key enzyme in the regulation of glycerol uptake and metabolism. Catalyzes the phosphorylation of glycerol to yield sn-glycerol 3-phosphate.</text>
</comment>
<feature type="binding site" evidence="10">
    <location>
        <position position="83"/>
    </location>
    <ligand>
        <name>sn-glycerol 3-phosphate</name>
        <dbReference type="ChEBI" id="CHEBI:57597"/>
    </ligand>
</feature>
<dbReference type="FunFam" id="3.30.420.40:FF:000008">
    <property type="entry name" value="Glycerol kinase"/>
    <property type="match status" value="1"/>
</dbReference>
<dbReference type="PIRSF" id="PIRSF000538">
    <property type="entry name" value="GlpK"/>
    <property type="match status" value="1"/>
</dbReference>
<dbReference type="Proteomes" id="UP000232222">
    <property type="component" value="Chromosome"/>
</dbReference>
<feature type="binding site" evidence="10">
    <location>
        <position position="133"/>
    </location>
    <ligand>
        <name>sn-glycerol 3-phosphate</name>
        <dbReference type="ChEBI" id="CHEBI:57597"/>
    </ligand>
</feature>
<dbReference type="NCBIfam" id="NF000756">
    <property type="entry name" value="PRK00047.1"/>
    <property type="match status" value="1"/>
</dbReference>
<dbReference type="Pfam" id="PF02782">
    <property type="entry name" value="FGGY_C"/>
    <property type="match status" value="1"/>
</dbReference>
<name>A0A2K8NQF1_9MOLU</name>
<evidence type="ECO:0000256" key="5">
    <source>
        <dbReference type="ARBA" id="ARBA00022777"/>
    </source>
</evidence>
<reference evidence="12 13" key="1">
    <citation type="submission" date="2017-11" db="EMBL/GenBank/DDBJ databases">
        <title>Genome sequence of Entomoplasma freundtii BARC 318 (ATCC 51999).</title>
        <authorList>
            <person name="Lo W.-S."/>
            <person name="Gasparich G.E."/>
            <person name="Kuo C.-H."/>
        </authorList>
    </citation>
    <scope>NUCLEOTIDE SEQUENCE [LARGE SCALE GENOMIC DNA]</scope>
    <source>
        <strain evidence="12 13">BARC 318</strain>
    </source>
</reference>
<dbReference type="OrthoDB" id="9805576at2"/>
<evidence type="ECO:0000256" key="10">
    <source>
        <dbReference type="HAMAP-Rule" id="MF_00186"/>
    </source>
</evidence>
<comment type="similarity">
    <text evidence="2 10 11">Belongs to the FGGY kinase family.</text>
</comment>
<keyword evidence="7 10" id="KW-0067">ATP-binding</keyword>
<evidence type="ECO:0000313" key="12">
    <source>
        <dbReference type="EMBL" id="ATZ16049.1"/>
    </source>
</evidence>
<keyword evidence="4 10" id="KW-0547">Nucleotide-binding</keyword>
<dbReference type="AlphaFoldDB" id="A0A2K8NQF1"/>
<feature type="binding site" evidence="10">
    <location>
        <position position="83"/>
    </location>
    <ligand>
        <name>glycerol</name>
        <dbReference type="ChEBI" id="CHEBI:17754"/>
    </ligand>
</feature>
<dbReference type="EC" id="2.7.1.30" evidence="10"/>
<dbReference type="InterPro" id="IPR000577">
    <property type="entry name" value="Carb_kinase_FGGY"/>
</dbReference>
<evidence type="ECO:0000313" key="13">
    <source>
        <dbReference type="Proteomes" id="UP000232222"/>
    </source>
</evidence>
<sequence length="502" mass="56072">MEKFILTIDEGTTSTRAIVVNKKCEIVSVDQAAFAQIFPQEGWVEQDAIEIWNAVRTTVTNSLNKAHLTLSQIEAIGITNQRETVVVWDKETGIPIYNAIVWQDKRTAKFCESFTQQEVDAIRDKTGLFINPYFSASKVKWILDNVEGAQKLANKGRLFFGTINTWLIYRLTAGEVFATDRTNACRTLLYNIQTNDWDQSLLDIFGIPKSMLPSLKSNSETYGYTFPGLVSKVDTHKVPITSSIGDQQAALFGQLAVNKGEAKVTYGTGCFILMNTASERVFSQHGLLTTVVSDYDGVIKYGIEGSVLVAGAAVQWLRDSLRLVYNELETEWYSGQVNDDRRVYVVPAFTGLGSPYWDNYARGAIFGLDRGTKREHIVRATLEAIAYQVNDVLEAMSKDMGKKFSSIKVDGGASNNRFLMQFQANISQTTIIKPQNVETTAMGATYLAGLATGFWKNLEEIKKHYVIALELKPTETEAQVAKKIKGWKAAVQRTFSWVLDVE</sequence>
<feature type="binding site" evidence="10">
    <location>
        <position position="133"/>
    </location>
    <ligand>
        <name>glycerol</name>
        <dbReference type="ChEBI" id="CHEBI:17754"/>
    </ligand>
</feature>
<evidence type="ECO:0000256" key="11">
    <source>
        <dbReference type="RuleBase" id="RU003733"/>
    </source>
</evidence>
<dbReference type="FunFam" id="3.30.420.40:FF:000007">
    <property type="entry name" value="Glycerol kinase"/>
    <property type="match status" value="1"/>
</dbReference>
<accession>A0A2K8NQF1</accession>
<dbReference type="InterPro" id="IPR018484">
    <property type="entry name" value="FGGY_N"/>
</dbReference>
<evidence type="ECO:0000256" key="9">
    <source>
        <dbReference type="ARBA" id="ARBA00054633"/>
    </source>
</evidence>
<feature type="binding site" evidence="10">
    <location>
        <position position="14"/>
    </location>
    <ligand>
        <name>ATP</name>
        <dbReference type="ChEBI" id="CHEBI:30616"/>
    </ligand>
</feature>
<dbReference type="PANTHER" id="PTHR10196:SF69">
    <property type="entry name" value="GLYCEROL KINASE"/>
    <property type="match status" value="1"/>
</dbReference>
<dbReference type="GO" id="GO:0019563">
    <property type="term" value="P:glycerol catabolic process"/>
    <property type="evidence" value="ECO:0007669"/>
    <property type="project" value="UniProtKB-UniRule"/>
</dbReference>
<dbReference type="InterPro" id="IPR018483">
    <property type="entry name" value="Carb_kinase_FGGY_CS"/>
</dbReference>
<feature type="binding site" evidence="10">
    <location>
        <position position="247"/>
    </location>
    <ligand>
        <name>glycerol</name>
        <dbReference type="ChEBI" id="CHEBI:17754"/>
    </ligand>
</feature>
<dbReference type="InterPro" id="IPR005999">
    <property type="entry name" value="Glycerol_kin"/>
</dbReference>
<feature type="binding site" evidence="10">
    <location>
        <position position="315"/>
    </location>
    <ligand>
        <name>ATP</name>
        <dbReference type="ChEBI" id="CHEBI:30616"/>
    </ligand>
</feature>
<keyword evidence="6 10" id="KW-0319">Glycerol metabolism</keyword>
<comment type="pathway">
    <text evidence="1 10">Polyol metabolism; glycerol degradation via glycerol kinase pathway; sn-glycerol 3-phosphate from glycerol: step 1/1.</text>
</comment>
<dbReference type="NCBIfam" id="TIGR01311">
    <property type="entry name" value="glycerol_kin"/>
    <property type="match status" value="1"/>
</dbReference>
<dbReference type="PROSITE" id="PS00933">
    <property type="entry name" value="FGGY_KINASES_1"/>
    <property type="match status" value="1"/>
</dbReference>
<dbReference type="EMBL" id="CP024962">
    <property type="protein sequence ID" value="ATZ16049.1"/>
    <property type="molecule type" value="Genomic_DNA"/>
</dbReference>
<feature type="binding site" evidence="10">
    <location>
        <position position="16"/>
    </location>
    <ligand>
        <name>ADP</name>
        <dbReference type="ChEBI" id="CHEBI:456216"/>
    </ligand>
</feature>
<feature type="binding site" evidence="10">
    <location>
        <position position="246"/>
    </location>
    <ligand>
        <name>glycerol</name>
        <dbReference type="ChEBI" id="CHEBI:17754"/>
    </ligand>
</feature>
<feature type="binding site" evidence="10">
    <location>
        <position position="412"/>
    </location>
    <ligand>
        <name>ADP</name>
        <dbReference type="ChEBI" id="CHEBI:456216"/>
    </ligand>
</feature>
<dbReference type="Gene3D" id="3.30.420.40">
    <property type="match status" value="2"/>
</dbReference>
<dbReference type="GO" id="GO:0006072">
    <property type="term" value="P:glycerol-3-phosphate metabolic process"/>
    <property type="evidence" value="ECO:0007669"/>
    <property type="project" value="InterPro"/>
</dbReference>
<organism evidence="12 13">
    <name type="scientific">Entomoplasma freundtii</name>
    <dbReference type="NCBI Taxonomy" id="74700"/>
    <lineage>
        <taxon>Bacteria</taxon>
        <taxon>Bacillati</taxon>
        <taxon>Mycoplasmatota</taxon>
        <taxon>Mollicutes</taxon>
        <taxon>Entomoplasmatales</taxon>
        <taxon>Entomoplasmataceae</taxon>
        <taxon>Entomoplasma</taxon>
    </lineage>
</organism>
<evidence type="ECO:0000256" key="4">
    <source>
        <dbReference type="ARBA" id="ARBA00022741"/>
    </source>
</evidence>
<feature type="binding site" evidence="10">
    <location>
        <position position="12"/>
    </location>
    <ligand>
        <name>sn-glycerol 3-phosphate</name>
        <dbReference type="ChEBI" id="CHEBI:57597"/>
    </ligand>
</feature>
<feature type="binding site" evidence="10">
    <location>
        <position position="416"/>
    </location>
    <ligand>
        <name>ADP</name>
        <dbReference type="ChEBI" id="CHEBI:456216"/>
    </ligand>
</feature>
<feature type="binding site" evidence="10">
    <location>
        <position position="82"/>
    </location>
    <ligand>
        <name>sn-glycerol 3-phosphate</name>
        <dbReference type="ChEBI" id="CHEBI:57597"/>
    </ligand>
</feature>
<dbReference type="UniPathway" id="UPA00618">
    <property type="reaction ID" value="UER00672"/>
</dbReference>
<dbReference type="RefSeq" id="WP_100609015.1">
    <property type="nucleotide sequence ID" value="NZ_CP024962.1"/>
</dbReference>
<feature type="binding site" evidence="10">
    <location>
        <position position="13"/>
    </location>
    <ligand>
        <name>ATP</name>
        <dbReference type="ChEBI" id="CHEBI:30616"/>
    </ligand>
</feature>
<feature type="binding site" evidence="10">
    <location>
        <position position="412"/>
    </location>
    <ligand>
        <name>ATP</name>
        <dbReference type="ChEBI" id="CHEBI:30616"/>
    </ligand>
</feature>
<dbReference type="GO" id="GO:0005524">
    <property type="term" value="F:ATP binding"/>
    <property type="evidence" value="ECO:0007669"/>
    <property type="project" value="UniProtKB-UniRule"/>
</dbReference>
<dbReference type="PROSITE" id="PS00445">
    <property type="entry name" value="FGGY_KINASES_2"/>
    <property type="match status" value="1"/>
</dbReference>
<comment type="activity regulation">
    <text evidence="10">Inhibited by fructose 1,6-bisphosphate (FBP).</text>
</comment>
<dbReference type="Pfam" id="PF00370">
    <property type="entry name" value="FGGY_N"/>
    <property type="match status" value="1"/>
</dbReference>